<evidence type="ECO:0000313" key="3">
    <source>
        <dbReference type="EMBL" id="MFH6768964.1"/>
    </source>
</evidence>
<dbReference type="InterPro" id="IPR011053">
    <property type="entry name" value="Single_hybrid_motif"/>
</dbReference>
<proteinExistence type="predicted"/>
<keyword evidence="1" id="KW-0092">Biotin</keyword>
<evidence type="ECO:0000256" key="1">
    <source>
        <dbReference type="ARBA" id="ARBA00023267"/>
    </source>
</evidence>
<feature type="domain" description="Lipoyl-binding" evidence="2">
    <location>
        <begin position="81"/>
        <end position="159"/>
    </location>
</feature>
<name>A0ABW7MQ50_9FLAO</name>
<dbReference type="InterPro" id="IPR001882">
    <property type="entry name" value="Biotin_BS"/>
</dbReference>
<organism evidence="3 4">
    <name type="scientific">Gaetbulibacter aquiaggeris</name>
    <dbReference type="NCBI Taxonomy" id="1735373"/>
    <lineage>
        <taxon>Bacteria</taxon>
        <taxon>Pseudomonadati</taxon>
        <taxon>Bacteroidota</taxon>
        <taxon>Flavobacteriia</taxon>
        <taxon>Flavobacteriales</taxon>
        <taxon>Flavobacteriaceae</taxon>
        <taxon>Gaetbulibacter</taxon>
    </lineage>
</organism>
<protein>
    <submittedName>
        <fullName evidence="3">Acetyl-CoA carboxylase biotin carboxyl carrier protein subunit</fullName>
    </submittedName>
</protein>
<accession>A0ABW7MQ50</accession>
<dbReference type="PANTHER" id="PTHR45266:SF3">
    <property type="entry name" value="OXALOACETATE DECARBOXYLASE ALPHA CHAIN"/>
    <property type="match status" value="1"/>
</dbReference>
<gene>
    <name evidence="3" type="ORF">V8G56_09470</name>
</gene>
<dbReference type="RefSeq" id="WP_395438215.1">
    <property type="nucleotide sequence ID" value="NZ_JBAWKC010000003.1"/>
</dbReference>
<dbReference type="Gene3D" id="2.40.50.100">
    <property type="match status" value="1"/>
</dbReference>
<keyword evidence="4" id="KW-1185">Reference proteome</keyword>
<dbReference type="Pfam" id="PF00364">
    <property type="entry name" value="Biotin_lipoyl"/>
    <property type="match status" value="1"/>
</dbReference>
<dbReference type="InterPro" id="IPR050709">
    <property type="entry name" value="Biotin_Carboxyl_Carrier/Decarb"/>
</dbReference>
<dbReference type="Proteomes" id="UP001610104">
    <property type="component" value="Unassembled WGS sequence"/>
</dbReference>
<dbReference type="EMBL" id="JBAWKC010000003">
    <property type="protein sequence ID" value="MFH6768964.1"/>
    <property type="molecule type" value="Genomic_DNA"/>
</dbReference>
<dbReference type="PROSITE" id="PS00188">
    <property type="entry name" value="BIOTIN"/>
    <property type="match status" value="1"/>
</dbReference>
<dbReference type="SUPFAM" id="SSF51230">
    <property type="entry name" value="Single hybrid motif"/>
    <property type="match status" value="1"/>
</dbReference>
<evidence type="ECO:0000259" key="2">
    <source>
        <dbReference type="PROSITE" id="PS50968"/>
    </source>
</evidence>
<reference evidence="3 4" key="1">
    <citation type="submission" date="2024-02" db="EMBL/GenBank/DDBJ databases">
        <title>A Gaetbulibacter species isolated from tidal flats and genomic insights of their niches.</title>
        <authorList>
            <person name="Ye Y."/>
        </authorList>
    </citation>
    <scope>NUCLEOTIDE SEQUENCE [LARGE SCALE GENOMIC DNA]</scope>
    <source>
        <strain evidence="3 4">KEM-8</strain>
    </source>
</reference>
<dbReference type="CDD" id="cd06850">
    <property type="entry name" value="biotinyl_domain"/>
    <property type="match status" value="1"/>
</dbReference>
<dbReference type="PROSITE" id="PS50968">
    <property type="entry name" value="BIOTINYL_LIPOYL"/>
    <property type="match status" value="1"/>
</dbReference>
<sequence>MNFKVSVNSNLELDISSEDITKLDVIKISGHSYHLLHNNKSYQSEIISSDFNSKSYEVKINNNSYHISILNDLDMLIKDMGFSIGTTKHIDLIKAPMPGLILEINVTKGQKVKENDPLLILEAMKMENVLISPREGIIKSISVKKGDPVDKNALLIEFE</sequence>
<dbReference type="PANTHER" id="PTHR45266">
    <property type="entry name" value="OXALOACETATE DECARBOXYLASE ALPHA CHAIN"/>
    <property type="match status" value="1"/>
</dbReference>
<comment type="caution">
    <text evidence="3">The sequence shown here is derived from an EMBL/GenBank/DDBJ whole genome shotgun (WGS) entry which is preliminary data.</text>
</comment>
<dbReference type="InterPro" id="IPR000089">
    <property type="entry name" value="Biotin_lipoyl"/>
</dbReference>
<evidence type="ECO:0000313" key="4">
    <source>
        <dbReference type="Proteomes" id="UP001610104"/>
    </source>
</evidence>